<keyword evidence="2" id="KW-1185">Reference proteome</keyword>
<dbReference type="Proteomes" id="UP000308600">
    <property type="component" value="Unassembled WGS sequence"/>
</dbReference>
<name>A0ACD3B9A0_9AGAR</name>
<sequence>MEHFLVPTFPSRPPIHLPMLAWVVAGWLVRWTYLHIDTHHTFSLRDVTCFFFRFRFCWLRFVSFTLRYSVLRALSQNRSQKHYFTFFPSLLSPFASSFPFP</sequence>
<evidence type="ECO:0000313" key="1">
    <source>
        <dbReference type="EMBL" id="TFK74421.1"/>
    </source>
</evidence>
<proteinExistence type="predicted"/>
<evidence type="ECO:0000313" key="2">
    <source>
        <dbReference type="Proteomes" id="UP000308600"/>
    </source>
</evidence>
<gene>
    <name evidence="1" type="ORF">BDN72DRAFT_53382</name>
</gene>
<protein>
    <submittedName>
        <fullName evidence="1">Uncharacterized protein</fullName>
    </submittedName>
</protein>
<dbReference type="EMBL" id="ML208268">
    <property type="protein sequence ID" value="TFK74421.1"/>
    <property type="molecule type" value="Genomic_DNA"/>
</dbReference>
<accession>A0ACD3B9A0</accession>
<reference evidence="1 2" key="1">
    <citation type="journal article" date="2019" name="Nat. Ecol. Evol.">
        <title>Megaphylogeny resolves global patterns of mushroom evolution.</title>
        <authorList>
            <person name="Varga T."/>
            <person name="Krizsan K."/>
            <person name="Foldi C."/>
            <person name="Dima B."/>
            <person name="Sanchez-Garcia M."/>
            <person name="Sanchez-Ramirez S."/>
            <person name="Szollosi G.J."/>
            <person name="Szarkandi J.G."/>
            <person name="Papp V."/>
            <person name="Albert L."/>
            <person name="Andreopoulos W."/>
            <person name="Angelini C."/>
            <person name="Antonin V."/>
            <person name="Barry K.W."/>
            <person name="Bougher N.L."/>
            <person name="Buchanan P."/>
            <person name="Buyck B."/>
            <person name="Bense V."/>
            <person name="Catcheside P."/>
            <person name="Chovatia M."/>
            <person name="Cooper J."/>
            <person name="Damon W."/>
            <person name="Desjardin D."/>
            <person name="Finy P."/>
            <person name="Geml J."/>
            <person name="Haridas S."/>
            <person name="Hughes K."/>
            <person name="Justo A."/>
            <person name="Karasinski D."/>
            <person name="Kautmanova I."/>
            <person name="Kiss B."/>
            <person name="Kocsube S."/>
            <person name="Kotiranta H."/>
            <person name="LaButti K.M."/>
            <person name="Lechner B.E."/>
            <person name="Liimatainen K."/>
            <person name="Lipzen A."/>
            <person name="Lukacs Z."/>
            <person name="Mihaltcheva S."/>
            <person name="Morgado L.N."/>
            <person name="Niskanen T."/>
            <person name="Noordeloos M.E."/>
            <person name="Ohm R.A."/>
            <person name="Ortiz-Santana B."/>
            <person name="Ovrebo C."/>
            <person name="Racz N."/>
            <person name="Riley R."/>
            <person name="Savchenko A."/>
            <person name="Shiryaev A."/>
            <person name="Soop K."/>
            <person name="Spirin V."/>
            <person name="Szebenyi C."/>
            <person name="Tomsovsky M."/>
            <person name="Tulloss R.E."/>
            <person name="Uehling J."/>
            <person name="Grigoriev I.V."/>
            <person name="Vagvolgyi C."/>
            <person name="Papp T."/>
            <person name="Martin F.M."/>
            <person name="Miettinen O."/>
            <person name="Hibbett D.S."/>
            <person name="Nagy L.G."/>
        </authorList>
    </citation>
    <scope>NUCLEOTIDE SEQUENCE [LARGE SCALE GENOMIC DNA]</scope>
    <source>
        <strain evidence="1 2">NL-1719</strain>
    </source>
</reference>
<organism evidence="1 2">
    <name type="scientific">Pluteus cervinus</name>
    <dbReference type="NCBI Taxonomy" id="181527"/>
    <lineage>
        <taxon>Eukaryota</taxon>
        <taxon>Fungi</taxon>
        <taxon>Dikarya</taxon>
        <taxon>Basidiomycota</taxon>
        <taxon>Agaricomycotina</taxon>
        <taxon>Agaricomycetes</taxon>
        <taxon>Agaricomycetidae</taxon>
        <taxon>Agaricales</taxon>
        <taxon>Pluteineae</taxon>
        <taxon>Pluteaceae</taxon>
        <taxon>Pluteus</taxon>
    </lineage>
</organism>